<name>A0A8T0TIY0_PANVG</name>
<sequence>MHLPTSTRQSAKHQEVKVFSSSPKRDSVVSIIRACICMRANLAFSSASVCMVPETFAVQLAMLHRFDPCMPYPASPQSFQYHRELDALDPCVPVPCMCVCGVHAWW</sequence>
<evidence type="ECO:0000313" key="2">
    <source>
        <dbReference type="Proteomes" id="UP000823388"/>
    </source>
</evidence>
<keyword evidence="2" id="KW-1185">Reference proteome</keyword>
<dbReference type="AlphaFoldDB" id="A0A8T0TIY0"/>
<evidence type="ECO:0000313" key="1">
    <source>
        <dbReference type="EMBL" id="KAG2611852.1"/>
    </source>
</evidence>
<reference evidence="1" key="1">
    <citation type="submission" date="2020-05" db="EMBL/GenBank/DDBJ databases">
        <title>WGS assembly of Panicum virgatum.</title>
        <authorList>
            <person name="Lovell J.T."/>
            <person name="Jenkins J."/>
            <person name="Shu S."/>
            <person name="Juenger T.E."/>
            <person name="Schmutz J."/>
        </authorList>
    </citation>
    <scope>NUCLEOTIDE SEQUENCE</scope>
    <source>
        <strain evidence="1">AP13</strain>
    </source>
</reference>
<dbReference type="EMBL" id="CM029043">
    <property type="protein sequence ID" value="KAG2611852.1"/>
    <property type="molecule type" value="Genomic_DNA"/>
</dbReference>
<comment type="caution">
    <text evidence="1">The sequence shown here is derived from an EMBL/GenBank/DDBJ whole genome shotgun (WGS) entry which is preliminary data.</text>
</comment>
<gene>
    <name evidence="1" type="ORF">PVAP13_4KG238900</name>
</gene>
<accession>A0A8T0TIY0</accession>
<proteinExistence type="predicted"/>
<protein>
    <submittedName>
        <fullName evidence="1">Uncharacterized protein</fullName>
    </submittedName>
</protein>
<dbReference type="Proteomes" id="UP000823388">
    <property type="component" value="Chromosome 4K"/>
</dbReference>
<organism evidence="1 2">
    <name type="scientific">Panicum virgatum</name>
    <name type="common">Blackwell switchgrass</name>
    <dbReference type="NCBI Taxonomy" id="38727"/>
    <lineage>
        <taxon>Eukaryota</taxon>
        <taxon>Viridiplantae</taxon>
        <taxon>Streptophyta</taxon>
        <taxon>Embryophyta</taxon>
        <taxon>Tracheophyta</taxon>
        <taxon>Spermatophyta</taxon>
        <taxon>Magnoliopsida</taxon>
        <taxon>Liliopsida</taxon>
        <taxon>Poales</taxon>
        <taxon>Poaceae</taxon>
        <taxon>PACMAD clade</taxon>
        <taxon>Panicoideae</taxon>
        <taxon>Panicodae</taxon>
        <taxon>Paniceae</taxon>
        <taxon>Panicinae</taxon>
        <taxon>Panicum</taxon>
        <taxon>Panicum sect. Hiantes</taxon>
    </lineage>
</organism>